<proteinExistence type="inferred from homology"/>
<dbReference type="InterPro" id="IPR038578">
    <property type="entry name" value="GT29-like_sf"/>
</dbReference>
<protein>
    <submittedName>
        <fullName evidence="12">Uncharacterized protein</fullName>
    </submittedName>
</protein>
<evidence type="ECO:0000256" key="7">
    <source>
        <dbReference type="ARBA" id="ARBA00022989"/>
    </source>
</evidence>
<reference evidence="12" key="1">
    <citation type="submission" date="2020-10" db="EMBL/GenBank/DDBJ databases">
        <title>Unveiling of a novel bifunctional photoreceptor, Dualchrome1, isolated from a cosmopolitan green alga.</title>
        <authorList>
            <person name="Suzuki S."/>
            <person name="Kawachi M."/>
        </authorList>
    </citation>
    <scope>NUCLEOTIDE SEQUENCE</scope>
    <source>
        <strain evidence="12">NIES 2893</strain>
    </source>
</reference>
<evidence type="ECO:0000256" key="10">
    <source>
        <dbReference type="ARBA" id="ARBA00023180"/>
    </source>
</evidence>
<dbReference type="PANTHER" id="PTHR11987">
    <property type="entry name" value="ALPHA-2,8-SIALYLTRANSFERASE"/>
    <property type="match status" value="1"/>
</dbReference>
<evidence type="ECO:0000256" key="9">
    <source>
        <dbReference type="ARBA" id="ARBA00023136"/>
    </source>
</evidence>
<feature type="compositionally biased region" description="Pro residues" evidence="11">
    <location>
        <begin position="61"/>
        <end position="81"/>
    </location>
</feature>
<comment type="caution">
    <text evidence="12">The sequence shown here is derived from an EMBL/GenBank/DDBJ whole genome shotgun (WGS) entry which is preliminary data.</text>
</comment>
<keyword evidence="7" id="KW-1133">Transmembrane helix</keyword>
<keyword evidence="10" id="KW-0325">Glycoprotein</keyword>
<evidence type="ECO:0000256" key="6">
    <source>
        <dbReference type="ARBA" id="ARBA00022968"/>
    </source>
</evidence>
<dbReference type="EMBL" id="BNJQ01000004">
    <property type="protein sequence ID" value="GHP03128.1"/>
    <property type="molecule type" value="Genomic_DNA"/>
</dbReference>
<dbReference type="Proteomes" id="UP000660262">
    <property type="component" value="Unassembled WGS sequence"/>
</dbReference>
<evidence type="ECO:0000256" key="3">
    <source>
        <dbReference type="ARBA" id="ARBA00022676"/>
    </source>
</evidence>
<dbReference type="GO" id="GO:0008373">
    <property type="term" value="F:sialyltransferase activity"/>
    <property type="evidence" value="ECO:0007669"/>
    <property type="project" value="InterPro"/>
</dbReference>
<dbReference type="PANTHER" id="PTHR11987:SF36">
    <property type="entry name" value="SIA-ALPHA-2,3-GAL-BETA-1,4-GLCNAC-R:ALPHA 2,8-SIALYLTRANSFERASE"/>
    <property type="match status" value="1"/>
</dbReference>
<evidence type="ECO:0000256" key="2">
    <source>
        <dbReference type="ARBA" id="ARBA00006003"/>
    </source>
</evidence>
<dbReference type="AlphaFoldDB" id="A0A830H8V4"/>
<accession>A0A830H8V4</accession>
<dbReference type="GO" id="GO:0000139">
    <property type="term" value="C:Golgi membrane"/>
    <property type="evidence" value="ECO:0007669"/>
    <property type="project" value="UniProtKB-SubCell"/>
</dbReference>
<dbReference type="InterPro" id="IPR001675">
    <property type="entry name" value="Glyco_trans_29"/>
</dbReference>
<feature type="region of interest" description="Disordered" evidence="11">
    <location>
        <begin position="376"/>
        <end position="406"/>
    </location>
</feature>
<evidence type="ECO:0000313" key="13">
    <source>
        <dbReference type="Proteomes" id="UP000660262"/>
    </source>
</evidence>
<keyword evidence="8" id="KW-0333">Golgi apparatus</keyword>
<keyword evidence="5" id="KW-0812">Transmembrane</keyword>
<dbReference type="InterPro" id="IPR050943">
    <property type="entry name" value="Glycosyltr_29_Sialyltrsf"/>
</dbReference>
<organism evidence="12 13">
    <name type="scientific">Pycnococcus provasolii</name>
    <dbReference type="NCBI Taxonomy" id="41880"/>
    <lineage>
        <taxon>Eukaryota</taxon>
        <taxon>Viridiplantae</taxon>
        <taxon>Chlorophyta</taxon>
        <taxon>Pseudoscourfieldiophyceae</taxon>
        <taxon>Pseudoscourfieldiales</taxon>
        <taxon>Pycnococcaceae</taxon>
        <taxon>Pycnococcus</taxon>
    </lineage>
</organism>
<comment type="similarity">
    <text evidence="2">Belongs to the glycosyltransferase 29 family.</text>
</comment>
<evidence type="ECO:0000256" key="8">
    <source>
        <dbReference type="ARBA" id="ARBA00023034"/>
    </source>
</evidence>
<feature type="region of interest" description="Disordered" evidence="11">
    <location>
        <begin position="52"/>
        <end position="95"/>
    </location>
</feature>
<evidence type="ECO:0000256" key="1">
    <source>
        <dbReference type="ARBA" id="ARBA00004323"/>
    </source>
</evidence>
<keyword evidence="13" id="KW-1185">Reference proteome</keyword>
<keyword evidence="6" id="KW-0735">Signal-anchor</keyword>
<dbReference type="OrthoDB" id="10264956at2759"/>
<evidence type="ECO:0000256" key="11">
    <source>
        <dbReference type="SAM" id="MobiDB-lite"/>
    </source>
</evidence>
<evidence type="ECO:0000256" key="4">
    <source>
        <dbReference type="ARBA" id="ARBA00022679"/>
    </source>
</evidence>
<evidence type="ECO:0000256" key="5">
    <source>
        <dbReference type="ARBA" id="ARBA00022692"/>
    </source>
</evidence>
<keyword evidence="4" id="KW-0808">Transferase</keyword>
<keyword evidence="3" id="KW-0328">Glycosyltransferase</keyword>
<dbReference type="Pfam" id="PF00777">
    <property type="entry name" value="Glyco_transf_29"/>
    <property type="match status" value="2"/>
</dbReference>
<name>A0A830H8V4_9CHLO</name>
<keyword evidence="9" id="KW-0472">Membrane</keyword>
<gene>
    <name evidence="12" type="ORF">PPROV_000188300</name>
</gene>
<evidence type="ECO:0000313" key="12">
    <source>
        <dbReference type="EMBL" id="GHP03128.1"/>
    </source>
</evidence>
<sequence>MTSRMTSPPMMMMRRSLLRRLPSERTALLLFAFTTLLTRTYVAHRPAHTRRLLINDDDEPSPLPPPPPGPLAAPPLPPPPPPKRKIITKHLPPPPPPPVPILAPPPVAVPAAARGLHDGWLDVPLPLLATPPPPPPESTGDDAYSILQAALSYGGSNAQTKKDDPNAFTTHLPNKFTLTRHSVEDEGALYIPKIDNSRERVFPDPGVRLYGKPYATNHELRRKWDLARRNTGVTWRRLLHSLPSSDELASYRPATCAVVGNGGTLKVHADEGYGFGAAIDAHECVIRFNFAPAGGVHASVVGNRTSIRILNRARVLELDQQVDEELASSNNADPSEVARKVVRRLSQAEIATLGHVTAPDALEAFVRVRLGDRGVGQRPRHGIGGGAEQMARFGGSQQQQGQGHRRRHRLLLRRLLQQVAPSSARNASISAIDPTFHAHVLHLYRELLATARSIPISADSPATSGFYGVILALAICKRVTVYGFARHWGAANPTLGVGTLHVPYHYFDAEEPNVGQKQRDDTELISLSALEKRVSGAQQGAMHGDSPMRRLRHGEPCSSPCELTNGADQCDSCMPGSTCVCNVWHSVPKPGYCYDLATMSNIEGAVGRLNCFRPCVGGESMCPGGVDGSCMDVRTKHGASALGACASI</sequence>
<dbReference type="Gene3D" id="3.90.1480.20">
    <property type="entry name" value="Glycosyl transferase family 29"/>
    <property type="match status" value="1"/>
</dbReference>
<comment type="subcellular location">
    <subcellularLocation>
        <location evidence="1">Golgi apparatus membrane</location>
        <topology evidence="1">Single-pass type II membrane protein</topology>
    </subcellularLocation>
</comment>